<reference evidence="5" key="1">
    <citation type="submission" date="2014-08" db="EMBL/GenBank/DDBJ databases">
        <authorList>
            <person name="Murali S."/>
            <person name="Richards S."/>
            <person name="Bandaranaike D."/>
            <person name="Bellair M."/>
            <person name="Blankenburg K."/>
            <person name="Chao H."/>
            <person name="Dinh H."/>
            <person name="Doddapaneni H."/>
            <person name="Dugan-Rocha S."/>
            <person name="Elkadiri S."/>
            <person name="Gnanaolivu R."/>
            <person name="Hughes D."/>
            <person name="Lee S."/>
            <person name="Li M."/>
            <person name="Ming W."/>
            <person name="Munidasa M."/>
            <person name="Muniz J."/>
            <person name="Nguyen L."/>
            <person name="Osuji N."/>
            <person name="Pu L.-L."/>
            <person name="Puazo M."/>
            <person name="Skinner E."/>
            <person name="Qu C."/>
            <person name="Quiroz J."/>
            <person name="Raj R."/>
            <person name="Weissenberger G."/>
            <person name="Xin Y."/>
            <person name="Zou X."/>
            <person name="Han Y."/>
            <person name="Worley K."/>
            <person name="Muzny D."/>
            <person name="Gibbs R."/>
        </authorList>
    </citation>
    <scope>NUCLEOTIDE SEQUENCE</scope>
    <source>
        <strain evidence="5">HAZT.00-mixed</strain>
        <tissue evidence="5">Whole organism</tissue>
    </source>
</reference>
<dbReference type="PANTHER" id="PTHR23278">
    <property type="entry name" value="SIDESTEP PROTEIN"/>
    <property type="match status" value="1"/>
</dbReference>
<reference evidence="5" key="3">
    <citation type="submission" date="2019-06" db="EMBL/GenBank/DDBJ databases">
        <authorList>
            <person name="Poynton C."/>
            <person name="Hasenbein S."/>
            <person name="Benoit J.B."/>
            <person name="Sepulveda M.S."/>
            <person name="Poelchau M.F."/>
            <person name="Murali S.C."/>
            <person name="Chen S."/>
            <person name="Glastad K.M."/>
            <person name="Werren J.H."/>
            <person name="Vineis J.H."/>
            <person name="Bowen J.L."/>
            <person name="Friedrich M."/>
            <person name="Jones J."/>
            <person name="Robertson H.M."/>
            <person name="Feyereisen R."/>
            <person name="Mechler-Hickson A."/>
            <person name="Mathers N."/>
            <person name="Lee C.E."/>
            <person name="Colbourne J.K."/>
            <person name="Biales A."/>
            <person name="Johnston J.S."/>
            <person name="Wellborn G.A."/>
            <person name="Rosendale A.J."/>
            <person name="Cridge A.G."/>
            <person name="Munoz-Torres M.C."/>
            <person name="Bain P.A."/>
            <person name="Manny A.R."/>
            <person name="Major K.M."/>
            <person name="Lambert F.N."/>
            <person name="Vulpe C.D."/>
            <person name="Tuck P."/>
            <person name="Blalock B.J."/>
            <person name="Lin Y.-Y."/>
            <person name="Smith M.E."/>
            <person name="Ochoa-Acuna H."/>
            <person name="Chen M.-J.M."/>
            <person name="Childers C.P."/>
            <person name="Qu J."/>
            <person name="Dugan S."/>
            <person name="Lee S.L."/>
            <person name="Chao H."/>
            <person name="Dinh H."/>
            <person name="Han Y."/>
            <person name="Doddapaneni H."/>
            <person name="Worley K.C."/>
            <person name="Muzny D.M."/>
            <person name="Gibbs R.A."/>
            <person name="Richards S."/>
        </authorList>
    </citation>
    <scope>NUCLEOTIDE SEQUENCE</scope>
    <source>
        <strain evidence="5">HAZT.00-mixed</strain>
        <tissue evidence="5">Whole organism</tissue>
    </source>
</reference>
<feature type="domain" description="Ig-like" evidence="3">
    <location>
        <begin position="12"/>
        <end position="104"/>
    </location>
</feature>
<feature type="compositionally biased region" description="Basic and acidic residues" evidence="1">
    <location>
        <begin position="390"/>
        <end position="408"/>
    </location>
</feature>
<dbReference type="InterPro" id="IPR036116">
    <property type="entry name" value="FN3_sf"/>
</dbReference>
<feature type="domain" description="Fibronectin type-III" evidence="4">
    <location>
        <begin position="228"/>
        <end position="318"/>
    </location>
</feature>
<dbReference type="CDD" id="cd00063">
    <property type="entry name" value="FN3"/>
    <property type="match status" value="1"/>
</dbReference>
<gene>
    <name evidence="5" type="ORF">HAZT_HAZT009548</name>
</gene>
<keyword evidence="2" id="KW-0812">Transmembrane</keyword>
<dbReference type="SMART" id="SM00409">
    <property type="entry name" value="IG"/>
    <property type="match status" value="2"/>
</dbReference>
<feature type="transmembrane region" description="Helical" evidence="2">
    <location>
        <begin position="358"/>
        <end position="380"/>
    </location>
</feature>
<dbReference type="SUPFAM" id="SSF49265">
    <property type="entry name" value="Fibronectin type III"/>
    <property type="match status" value="1"/>
</dbReference>
<dbReference type="AlphaFoldDB" id="A0A6A0H9B5"/>
<dbReference type="SMART" id="SM00060">
    <property type="entry name" value="FN3"/>
    <property type="match status" value="1"/>
</dbReference>
<dbReference type="Pfam" id="PF13927">
    <property type="entry name" value="Ig_3"/>
    <property type="match status" value="1"/>
</dbReference>
<proteinExistence type="predicted"/>
<dbReference type="InterPro" id="IPR003598">
    <property type="entry name" value="Ig_sub2"/>
</dbReference>
<feature type="domain" description="Ig-like" evidence="3">
    <location>
        <begin position="134"/>
        <end position="213"/>
    </location>
</feature>
<dbReference type="InterPro" id="IPR007110">
    <property type="entry name" value="Ig-like_dom"/>
</dbReference>
<reference evidence="5" key="2">
    <citation type="journal article" date="2018" name="Environ. Sci. Technol.">
        <title>The Toxicogenome of Hyalella azteca: A Model for Sediment Ecotoxicology and Evolutionary Toxicology.</title>
        <authorList>
            <person name="Poynton H.C."/>
            <person name="Hasenbein S."/>
            <person name="Benoit J.B."/>
            <person name="Sepulveda M.S."/>
            <person name="Poelchau M.F."/>
            <person name="Hughes D.S.T."/>
            <person name="Murali S.C."/>
            <person name="Chen S."/>
            <person name="Glastad K.M."/>
            <person name="Goodisman M.A.D."/>
            <person name="Werren J.H."/>
            <person name="Vineis J.H."/>
            <person name="Bowen J.L."/>
            <person name="Friedrich M."/>
            <person name="Jones J."/>
            <person name="Robertson H.M."/>
            <person name="Feyereisen R."/>
            <person name="Mechler-Hickson A."/>
            <person name="Mathers N."/>
            <person name="Lee C.E."/>
            <person name="Colbourne J.K."/>
            <person name="Biales A."/>
            <person name="Johnston J.S."/>
            <person name="Wellborn G.A."/>
            <person name="Rosendale A.J."/>
            <person name="Cridge A.G."/>
            <person name="Munoz-Torres M.C."/>
            <person name="Bain P.A."/>
            <person name="Manny A.R."/>
            <person name="Major K.M."/>
            <person name="Lambert F.N."/>
            <person name="Vulpe C.D."/>
            <person name="Tuck P."/>
            <person name="Blalock B.J."/>
            <person name="Lin Y.Y."/>
            <person name="Smith M.E."/>
            <person name="Ochoa-Acuna H."/>
            <person name="Chen M.M."/>
            <person name="Childers C.P."/>
            <person name="Qu J."/>
            <person name="Dugan S."/>
            <person name="Lee S.L."/>
            <person name="Chao H."/>
            <person name="Dinh H."/>
            <person name="Han Y."/>
            <person name="Doddapaneni H."/>
            <person name="Worley K.C."/>
            <person name="Muzny D.M."/>
            <person name="Gibbs R.A."/>
            <person name="Richards S."/>
        </authorList>
    </citation>
    <scope>NUCLEOTIDE SEQUENCE</scope>
    <source>
        <strain evidence="5">HAZT.00-mixed</strain>
        <tissue evidence="5">Whole organism</tissue>
    </source>
</reference>
<evidence type="ECO:0000256" key="1">
    <source>
        <dbReference type="SAM" id="MobiDB-lite"/>
    </source>
</evidence>
<dbReference type="InterPro" id="IPR036179">
    <property type="entry name" value="Ig-like_dom_sf"/>
</dbReference>
<dbReference type="SMART" id="SM00408">
    <property type="entry name" value="IGc2"/>
    <property type="match status" value="1"/>
</dbReference>
<evidence type="ECO:0000259" key="3">
    <source>
        <dbReference type="PROSITE" id="PS50835"/>
    </source>
</evidence>
<dbReference type="Proteomes" id="UP000711488">
    <property type="component" value="Unassembled WGS sequence"/>
</dbReference>
<feature type="region of interest" description="Disordered" evidence="1">
    <location>
        <begin position="386"/>
        <end position="411"/>
    </location>
</feature>
<dbReference type="PANTHER" id="PTHR23278:SF32">
    <property type="entry name" value="NEUROMUSCULIN, ISOFORM E"/>
    <property type="match status" value="1"/>
</dbReference>
<dbReference type="InterPro" id="IPR003599">
    <property type="entry name" value="Ig_sub"/>
</dbReference>
<dbReference type="InterPro" id="IPR013783">
    <property type="entry name" value="Ig-like_fold"/>
</dbReference>
<evidence type="ECO:0000313" key="5">
    <source>
        <dbReference type="EMBL" id="KAA0202292.1"/>
    </source>
</evidence>
<sequence>MTDSLVLNATYPPVASLELGRAVASVVREGEDVYFNCMVDSNPPTYKISWFHENAPLVHAPSQGVVVSGQSLALQGVRRERAGNYVCAASNVEGDARSPPVTLQPYTGPAKSSGFGAASCAFNRTIDFLSTDAPVCASDTEAPQVLASGIGQTLNVSCSVIASPSDVKFSWVFNNSVTSERVPVERVYNSEARTQQDYGSLQCWAQNTVGKMSKPCLFHVVPAGRPDSPMNCSVINKTYDSLVVTCARGFDGGLKQSFVARVYEAVGGRSQVNVSAPEANFLLEGLTPGLDYIIKVSAINQLGESDPIKLDAVTYKMAENRMRDEQVSSSAGSVSNTRPRADVVASGNFSAEFSAGALLGGLLIVLGAIIFTVVFIRCAAIRRSRRRRNAREQQDKDSENSESSREKSSLVVTTDVGGSAVTAGAGILFLPPPPLIQDVIDDEGVAGRMLQRIPPV</sequence>
<dbReference type="PROSITE" id="PS50853">
    <property type="entry name" value="FN3"/>
    <property type="match status" value="1"/>
</dbReference>
<name>A0A6A0H9B5_HYAAZ</name>
<dbReference type="Gene3D" id="2.60.40.10">
    <property type="entry name" value="Immunoglobulins"/>
    <property type="match status" value="3"/>
</dbReference>
<dbReference type="EMBL" id="JQDR03003902">
    <property type="protein sequence ID" value="KAA0202292.1"/>
    <property type="molecule type" value="Genomic_DNA"/>
</dbReference>
<dbReference type="InterPro" id="IPR003961">
    <property type="entry name" value="FN3_dom"/>
</dbReference>
<organism evidence="5">
    <name type="scientific">Hyalella azteca</name>
    <name type="common">Amphipod</name>
    <dbReference type="NCBI Taxonomy" id="294128"/>
    <lineage>
        <taxon>Eukaryota</taxon>
        <taxon>Metazoa</taxon>
        <taxon>Ecdysozoa</taxon>
        <taxon>Arthropoda</taxon>
        <taxon>Crustacea</taxon>
        <taxon>Multicrustacea</taxon>
        <taxon>Malacostraca</taxon>
        <taxon>Eumalacostraca</taxon>
        <taxon>Peracarida</taxon>
        <taxon>Amphipoda</taxon>
        <taxon>Senticaudata</taxon>
        <taxon>Talitrida</taxon>
        <taxon>Talitroidea</taxon>
        <taxon>Hyalellidae</taxon>
        <taxon>Hyalella</taxon>
    </lineage>
</organism>
<dbReference type="OrthoDB" id="6346554at2759"/>
<dbReference type="SUPFAM" id="SSF48726">
    <property type="entry name" value="Immunoglobulin"/>
    <property type="match status" value="2"/>
</dbReference>
<keyword evidence="2" id="KW-1133">Transmembrane helix</keyword>
<protein>
    <submittedName>
        <fullName evidence="5">Uncharacterized protein</fullName>
    </submittedName>
</protein>
<keyword evidence="2" id="KW-0472">Membrane</keyword>
<evidence type="ECO:0000256" key="2">
    <source>
        <dbReference type="SAM" id="Phobius"/>
    </source>
</evidence>
<evidence type="ECO:0000259" key="4">
    <source>
        <dbReference type="PROSITE" id="PS50853"/>
    </source>
</evidence>
<dbReference type="PROSITE" id="PS50835">
    <property type="entry name" value="IG_LIKE"/>
    <property type="match status" value="2"/>
</dbReference>
<comment type="caution">
    <text evidence="5">The sequence shown here is derived from an EMBL/GenBank/DDBJ whole genome shotgun (WGS) entry which is preliminary data.</text>
</comment>
<accession>A0A6A0H9B5</accession>